<evidence type="ECO:0000313" key="1">
    <source>
        <dbReference type="EMBL" id="GIO46032.1"/>
    </source>
</evidence>
<protein>
    <submittedName>
        <fullName evidence="1">Uncharacterized protein</fullName>
    </submittedName>
</protein>
<gene>
    <name evidence="1" type="ORF">J34TS1_07970</name>
</gene>
<reference evidence="1 2" key="1">
    <citation type="submission" date="2021-03" db="EMBL/GenBank/DDBJ databases">
        <title>Antimicrobial resistance genes in bacteria isolated from Japanese honey, and their potential for conferring macrolide and lincosamide resistance in the American foulbrood pathogen Paenibacillus larvae.</title>
        <authorList>
            <person name="Okamoto M."/>
            <person name="Kumagai M."/>
            <person name="Kanamori H."/>
            <person name="Takamatsu D."/>
        </authorList>
    </citation>
    <scope>NUCLEOTIDE SEQUENCE [LARGE SCALE GENOMIC DNA]</scope>
    <source>
        <strain evidence="1 2">J34TS1</strain>
    </source>
</reference>
<dbReference type="AlphaFoldDB" id="A0A920CR76"/>
<evidence type="ECO:0000313" key="2">
    <source>
        <dbReference type="Proteomes" id="UP000682811"/>
    </source>
</evidence>
<name>A0A920CR76_9BACL</name>
<comment type="caution">
    <text evidence="1">The sequence shown here is derived from an EMBL/GenBank/DDBJ whole genome shotgun (WGS) entry which is preliminary data.</text>
</comment>
<dbReference type="RefSeq" id="WP_212977100.1">
    <property type="nucleotide sequence ID" value="NZ_AP025343.1"/>
</dbReference>
<keyword evidence="2" id="KW-1185">Reference proteome</keyword>
<proteinExistence type="predicted"/>
<sequence>MKHTAGFLPYGYEPPEQQNKGTLIYYDIFEEITDQELDKAEQTAAERHFSRFVLYPLHEETARRMVKQPVSAYHQRQRKLEEWIKERETFAEIERFEAKRKKYTPVDTALRHLTEKYPAPHFLYLTAEMANLLASYSFFPEWIVKLRLIVADKPEILHPLLEKYQSRWDAPEDPE</sequence>
<organism evidence="1 2">
    <name type="scientific">Paenibacillus azoreducens</name>
    <dbReference type="NCBI Taxonomy" id="116718"/>
    <lineage>
        <taxon>Bacteria</taxon>
        <taxon>Bacillati</taxon>
        <taxon>Bacillota</taxon>
        <taxon>Bacilli</taxon>
        <taxon>Bacillales</taxon>
        <taxon>Paenibacillaceae</taxon>
        <taxon>Paenibacillus</taxon>
    </lineage>
</organism>
<dbReference type="EMBL" id="BORT01000002">
    <property type="protein sequence ID" value="GIO46032.1"/>
    <property type="molecule type" value="Genomic_DNA"/>
</dbReference>
<accession>A0A920CR76</accession>
<dbReference type="Proteomes" id="UP000682811">
    <property type="component" value="Unassembled WGS sequence"/>
</dbReference>